<dbReference type="PANTHER" id="PTHR22948">
    <property type="entry name" value="TUDOR DOMAIN CONTAINING PROTEIN"/>
    <property type="match status" value="1"/>
</dbReference>
<proteinExistence type="predicted"/>
<dbReference type="PANTHER" id="PTHR22948:SF76">
    <property type="entry name" value="FI20010P1-RELATED"/>
    <property type="match status" value="1"/>
</dbReference>
<evidence type="ECO:0000313" key="3">
    <source>
        <dbReference type="Proteomes" id="UP001162156"/>
    </source>
</evidence>
<dbReference type="InterPro" id="IPR035437">
    <property type="entry name" value="SNase_OB-fold_sf"/>
</dbReference>
<dbReference type="GO" id="GO:0005737">
    <property type="term" value="C:cytoplasm"/>
    <property type="evidence" value="ECO:0007669"/>
    <property type="project" value="UniProtKB-ARBA"/>
</dbReference>
<dbReference type="Pfam" id="PF00567">
    <property type="entry name" value="TUDOR"/>
    <property type="match status" value="1"/>
</dbReference>
<name>A0AAV8WUP5_9CUCU</name>
<accession>A0AAV8WUP5</accession>
<dbReference type="Proteomes" id="UP001162156">
    <property type="component" value="Unassembled WGS sequence"/>
</dbReference>
<dbReference type="Gene3D" id="2.40.50.90">
    <property type="match status" value="1"/>
</dbReference>
<dbReference type="Gene3D" id="2.30.30.140">
    <property type="match status" value="1"/>
</dbReference>
<dbReference type="InterPro" id="IPR050621">
    <property type="entry name" value="Tudor_domain_containing"/>
</dbReference>
<gene>
    <name evidence="2" type="ORF">NQ314_017836</name>
</gene>
<protein>
    <recommendedName>
        <fullName evidence="1">Tudor domain-containing protein</fullName>
    </recommendedName>
</protein>
<dbReference type="AlphaFoldDB" id="A0AAV8WUP5"/>
<keyword evidence="3" id="KW-1185">Reference proteome</keyword>
<dbReference type="InterPro" id="IPR002999">
    <property type="entry name" value="Tudor"/>
</dbReference>
<evidence type="ECO:0000313" key="2">
    <source>
        <dbReference type="EMBL" id="KAJ8929456.1"/>
    </source>
</evidence>
<comment type="caution">
    <text evidence="2">The sequence shown here is derived from an EMBL/GenBank/DDBJ whole genome shotgun (WGS) entry which is preliminary data.</text>
</comment>
<sequence>MAEENILVEPVKCEPYLPESVVKGQYYEVKIENVYDISKFWIVVKFQELIIFMKYLKEFYSIITNRKVIPRNEFKTGLLCIVNRNNMYYRSIMLPVLLPDENRIRVFNIDFGLIINVCIDEVFCIVKKHCSVPRFAIRASLANISPADPSRTWSLSDLRSFYELMEGKRLLAKVHEIDTKRNILFVDIHVVYADIFESISTILIQLGIAIYNQNYPASYTNEAENKTKYKSKVKYLHLFPSFEALESGRVPCSLWEYNLLKNSVPLDLLYKDYYQYQDVNLDINIVNGIN</sequence>
<dbReference type="SUPFAM" id="SSF63748">
    <property type="entry name" value="Tudor/PWWP/MBT"/>
    <property type="match status" value="1"/>
</dbReference>
<organism evidence="2 3">
    <name type="scientific">Rhamnusium bicolor</name>
    <dbReference type="NCBI Taxonomy" id="1586634"/>
    <lineage>
        <taxon>Eukaryota</taxon>
        <taxon>Metazoa</taxon>
        <taxon>Ecdysozoa</taxon>
        <taxon>Arthropoda</taxon>
        <taxon>Hexapoda</taxon>
        <taxon>Insecta</taxon>
        <taxon>Pterygota</taxon>
        <taxon>Neoptera</taxon>
        <taxon>Endopterygota</taxon>
        <taxon>Coleoptera</taxon>
        <taxon>Polyphaga</taxon>
        <taxon>Cucujiformia</taxon>
        <taxon>Chrysomeloidea</taxon>
        <taxon>Cerambycidae</taxon>
        <taxon>Lepturinae</taxon>
        <taxon>Rhagiini</taxon>
        <taxon>Rhamnusium</taxon>
    </lineage>
</organism>
<feature type="domain" description="Tudor" evidence="1">
    <location>
        <begin position="23"/>
        <end position="143"/>
    </location>
</feature>
<reference evidence="2" key="1">
    <citation type="journal article" date="2023" name="Insect Mol. Biol.">
        <title>Genome sequencing provides insights into the evolution of gene families encoding plant cell wall-degrading enzymes in longhorned beetles.</title>
        <authorList>
            <person name="Shin N.R."/>
            <person name="Okamura Y."/>
            <person name="Kirsch R."/>
            <person name="Pauchet Y."/>
        </authorList>
    </citation>
    <scope>NUCLEOTIDE SEQUENCE</scope>
    <source>
        <strain evidence="2">RBIC_L_NR</strain>
    </source>
</reference>
<dbReference type="EMBL" id="JANEYF010004999">
    <property type="protein sequence ID" value="KAJ8929456.1"/>
    <property type="molecule type" value="Genomic_DNA"/>
</dbReference>
<evidence type="ECO:0000259" key="1">
    <source>
        <dbReference type="Pfam" id="PF00567"/>
    </source>
</evidence>